<keyword evidence="4" id="KW-1185">Reference proteome</keyword>
<sequence length="88" mass="8676">MMRSLPALALCTLLGLTGSALAQSVGAPAGSDPATAPGGTEGIAGPRNEREAERRGDAIPAPRGIGEAAPPPMARPEAAPPPPPPPRP</sequence>
<dbReference type="RefSeq" id="WP_238241381.1">
    <property type="nucleotide sequence ID" value="NZ_BPQQ01000098.1"/>
</dbReference>
<protein>
    <submittedName>
        <fullName evidence="3">Uncharacterized protein</fullName>
    </submittedName>
</protein>
<organism evidence="3 4">
    <name type="scientific">Methylobacterium isbiliense</name>
    <dbReference type="NCBI Taxonomy" id="315478"/>
    <lineage>
        <taxon>Bacteria</taxon>
        <taxon>Pseudomonadati</taxon>
        <taxon>Pseudomonadota</taxon>
        <taxon>Alphaproteobacteria</taxon>
        <taxon>Hyphomicrobiales</taxon>
        <taxon>Methylobacteriaceae</taxon>
        <taxon>Methylobacterium</taxon>
    </lineage>
</organism>
<accession>A0ABQ4SQ68</accession>
<evidence type="ECO:0000313" key="4">
    <source>
        <dbReference type="Proteomes" id="UP001055153"/>
    </source>
</evidence>
<feature type="region of interest" description="Disordered" evidence="1">
    <location>
        <begin position="24"/>
        <end position="88"/>
    </location>
</feature>
<keyword evidence="2" id="KW-0732">Signal</keyword>
<evidence type="ECO:0000256" key="2">
    <source>
        <dbReference type="SAM" id="SignalP"/>
    </source>
</evidence>
<feature type="chain" id="PRO_5045396728" evidence="2">
    <location>
        <begin position="23"/>
        <end position="88"/>
    </location>
</feature>
<dbReference type="Proteomes" id="UP001055153">
    <property type="component" value="Unassembled WGS sequence"/>
</dbReference>
<gene>
    <name evidence="3" type="ORF">GMJLKIPL_5970</name>
</gene>
<evidence type="ECO:0000313" key="3">
    <source>
        <dbReference type="EMBL" id="GJE04010.1"/>
    </source>
</evidence>
<name>A0ABQ4SQ68_9HYPH</name>
<proteinExistence type="predicted"/>
<feature type="compositionally biased region" description="Pro residues" evidence="1">
    <location>
        <begin position="69"/>
        <end position="88"/>
    </location>
</feature>
<dbReference type="EMBL" id="BPQQ01000098">
    <property type="protein sequence ID" value="GJE04010.1"/>
    <property type="molecule type" value="Genomic_DNA"/>
</dbReference>
<comment type="caution">
    <text evidence="3">The sequence shown here is derived from an EMBL/GenBank/DDBJ whole genome shotgun (WGS) entry which is preliminary data.</text>
</comment>
<reference evidence="3" key="1">
    <citation type="journal article" date="2021" name="Front. Microbiol.">
        <title>Comprehensive Comparative Genomics and Phenotyping of Methylobacterium Species.</title>
        <authorList>
            <person name="Alessa O."/>
            <person name="Ogura Y."/>
            <person name="Fujitani Y."/>
            <person name="Takami H."/>
            <person name="Hayashi T."/>
            <person name="Sahin N."/>
            <person name="Tani A."/>
        </authorList>
    </citation>
    <scope>NUCLEOTIDE SEQUENCE</scope>
    <source>
        <strain evidence="3">DSM 17168</strain>
    </source>
</reference>
<evidence type="ECO:0000256" key="1">
    <source>
        <dbReference type="SAM" id="MobiDB-lite"/>
    </source>
</evidence>
<feature type="signal peptide" evidence="2">
    <location>
        <begin position="1"/>
        <end position="22"/>
    </location>
</feature>
<feature type="compositionally biased region" description="Basic and acidic residues" evidence="1">
    <location>
        <begin position="47"/>
        <end position="57"/>
    </location>
</feature>
<reference evidence="3" key="2">
    <citation type="submission" date="2021-08" db="EMBL/GenBank/DDBJ databases">
        <authorList>
            <person name="Tani A."/>
            <person name="Ola A."/>
            <person name="Ogura Y."/>
            <person name="Katsura K."/>
            <person name="Hayashi T."/>
        </authorList>
    </citation>
    <scope>NUCLEOTIDE SEQUENCE</scope>
    <source>
        <strain evidence="3">DSM 17168</strain>
    </source>
</reference>